<evidence type="ECO:0000256" key="1">
    <source>
        <dbReference type="SAM" id="MobiDB-lite"/>
    </source>
</evidence>
<keyword evidence="2" id="KW-0812">Transmembrane</keyword>
<feature type="region of interest" description="Disordered" evidence="1">
    <location>
        <begin position="1"/>
        <end position="22"/>
    </location>
</feature>
<reference evidence="4 5" key="1">
    <citation type="submission" date="2019-06" db="EMBL/GenBank/DDBJ databases">
        <title>Sequencing the genomes of 1000 actinobacteria strains.</title>
        <authorList>
            <person name="Klenk H.-P."/>
        </authorList>
    </citation>
    <scope>NUCLEOTIDE SEQUENCE [LARGE SCALE GENOMIC DNA]</scope>
    <source>
        <strain evidence="4 5">DSM 43186</strain>
    </source>
</reference>
<keyword evidence="4" id="KW-0378">Hydrolase</keyword>
<name>A0A543IT42_9ACTN</name>
<sequence>MDQPPFPGPPPHPPAPLSPPRRPWLVPPPPGLPYHRLACTPVNRWWRPLLGTLLVAAGFVLIGGFVVVAGMLVAIFAGLPVDPAGASFLGDPLLTLTVLLLSIALVLPIAYGAAALVQRRPPGTLSSVAGRLRWRWLGLCLLVAVAAGVLGQLALGIALAVTGEDGGELLGWVGWETFGPALVITLVLVPFQAAAEEYIFRGWLLQAFGAYLRSPWPGILLGAAGFTALHAYTDWGIVDVFTFGALMGWISVRTGGLEAAIAIHTVNNLVAFLVSSATGELENTLRQGSVPWQSLVGTAVQLVTFTVIVLFFARKRAIQTVSR</sequence>
<organism evidence="4 5">
    <name type="scientific">Thermopolyspora flexuosa</name>
    <dbReference type="NCBI Taxonomy" id="103836"/>
    <lineage>
        <taxon>Bacteria</taxon>
        <taxon>Bacillati</taxon>
        <taxon>Actinomycetota</taxon>
        <taxon>Actinomycetes</taxon>
        <taxon>Streptosporangiales</taxon>
        <taxon>Streptosporangiaceae</taxon>
        <taxon>Thermopolyspora</taxon>
    </lineage>
</organism>
<feature type="transmembrane region" description="Helical" evidence="2">
    <location>
        <begin position="93"/>
        <end position="116"/>
    </location>
</feature>
<dbReference type="InterPro" id="IPR003675">
    <property type="entry name" value="Rce1/LyrA-like_dom"/>
</dbReference>
<dbReference type="Pfam" id="PF02517">
    <property type="entry name" value="Rce1-like"/>
    <property type="match status" value="1"/>
</dbReference>
<dbReference type="GO" id="GO:0004175">
    <property type="term" value="F:endopeptidase activity"/>
    <property type="evidence" value="ECO:0007669"/>
    <property type="project" value="UniProtKB-ARBA"/>
</dbReference>
<dbReference type="EMBL" id="VFPQ01000001">
    <property type="protein sequence ID" value="TQM73756.1"/>
    <property type="molecule type" value="Genomic_DNA"/>
</dbReference>
<keyword evidence="4" id="KW-0645">Protease</keyword>
<feature type="transmembrane region" description="Helical" evidence="2">
    <location>
        <begin position="235"/>
        <end position="252"/>
    </location>
</feature>
<comment type="caution">
    <text evidence="4">The sequence shown here is derived from an EMBL/GenBank/DDBJ whole genome shotgun (WGS) entry which is preliminary data.</text>
</comment>
<gene>
    <name evidence="4" type="ORF">FHX40_0409</name>
</gene>
<feature type="transmembrane region" description="Helical" evidence="2">
    <location>
        <begin position="136"/>
        <end position="160"/>
    </location>
</feature>
<dbReference type="GO" id="GO:0080120">
    <property type="term" value="P:CAAX-box protein maturation"/>
    <property type="evidence" value="ECO:0007669"/>
    <property type="project" value="UniProtKB-ARBA"/>
</dbReference>
<keyword evidence="5" id="KW-1185">Reference proteome</keyword>
<feature type="transmembrane region" description="Helical" evidence="2">
    <location>
        <begin position="290"/>
        <end position="313"/>
    </location>
</feature>
<evidence type="ECO:0000313" key="4">
    <source>
        <dbReference type="EMBL" id="TQM73756.1"/>
    </source>
</evidence>
<feature type="transmembrane region" description="Helical" evidence="2">
    <location>
        <begin position="172"/>
        <end position="191"/>
    </location>
</feature>
<feature type="transmembrane region" description="Helical" evidence="2">
    <location>
        <begin position="53"/>
        <end position="81"/>
    </location>
</feature>
<evidence type="ECO:0000313" key="5">
    <source>
        <dbReference type="Proteomes" id="UP000319213"/>
    </source>
</evidence>
<accession>A0A543IT42</accession>
<keyword evidence="2" id="KW-0472">Membrane</keyword>
<dbReference type="OrthoDB" id="2680086at2"/>
<evidence type="ECO:0000256" key="2">
    <source>
        <dbReference type="SAM" id="Phobius"/>
    </source>
</evidence>
<dbReference type="RefSeq" id="WP_142258026.1">
    <property type="nucleotide sequence ID" value="NZ_BMPV01000004.1"/>
</dbReference>
<protein>
    <submittedName>
        <fullName evidence="4">Membrane protease YdiL (CAAX protease family)</fullName>
    </submittedName>
</protein>
<proteinExistence type="predicted"/>
<feature type="transmembrane region" description="Helical" evidence="2">
    <location>
        <begin position="259"/>
        <end position="278"/>
    </location>
</feature>
<feature type="domain" description="CAAX prenyl protease 2/Lysostaphin resistance protein A-like" evidence="3">
    <location>
        <begin position="181"/>
        <end position="270"/>
    </location>
</feature>
<dbReference type="GO" id="GO:0006508">
    <property type="term" value="P:proteolysis"/>
    <property type="evidence" value="ECO:0007669"/>
    <property type="project" value="UniProtKB-KW"/>
</dbReference>
<evidence type="ECO:0000259" key="3">
    <source>
        <dbReference type="Pfam" id="PF02517"/>
    </source>
</evidence>
<dbReference type="Proteomes" id="UP000319213">
    <property type="component" value="Unassembled WGS sequence"/>
</dbReference>
<feature type="transmembrane region" description="Helical" evidence="2">
    <location>
        <begin position="203"/>
        <end position="229"/>
    </location>
</feature>
<dbReference type="AlphaFoldDB" id="A0A543IT42"/>
<keyword evidence="2" id="KW-1133">Transmembrane helix</keyword>